<dbReference type="Gene3D" id="3.30.70.100">
    <property type="match status" value="1"/>
</dbReference>
<dbReference type="RefSeq" id="WP_103358972.1">
    <property type="nucleotide sequence ID" value="NZ_CP113107.1"/>
</dbReference>
<dbReference type="SUPFAM" id="SSF54909">
    <property type="entry name" value="Dimeric alpha+beta barrel"/>
    <property type="match status" value="1"/>
</dbReference>
<evidence type="ECO:0000313" key="5">
    <source>
        <dbReference type="EMBL" id="PNZ24568.1"/>
    </source>
</evidence>
<dbReference type="PANTHER" id="PTHR34474:SF2">
    <property type="entry name" value="SIGNAL TRANSDUCTION PROTEIN TRAP"/>
    <property type="match status" value="1"/>
</dbReference>
<dbReference type="OrthoDB" id="2352283at2"/>
<evidence type="ECO:0000259" key="4">
    <source>
        <dbReference type="PROSITE" id="PS51725"/>
    </source>
</evidence>
<evidence type="ECO:0000256" key="2">
    <source>
        <dbReference type="ARBA" id="ARBA00018486"/>
    </source>
</evidence>
<evidence type="ECO:0000256" key="3">
    <source>
        <dbReference type="ARBA" id="ARBA00032861"/>
    </source>
</evidence>
<accession>A0A2K3YH56</accession>
<organism evidence="5 6">
    <name type="scientific">Staphylococcus rostri</name>
    <dbReference type="NCBI Taxonomy" id="522262"/>
    <lineage>
        <taxon>Bacteria</taxon>
        <taxon>Bacillati</taxon>
        <taxon>Bacillota</taxon>
        <taxon>Bacilli</taxon>
        <taxon>Bacillales</taxon>
        <taxon>Staphylococcaceae</taxon>
        <taxon>Staphylococcus</taxon>
    </lineage>
</organism>
<dbReference type="Proteomes" id="UP000242752">
    <property type="component" value="Unassembled WGS sequence"/>
</dbReference>
<dbReference type="Pfam" id="PF03992">
    <property type="entry name" value="ABM"/>
    <property type="match status" value="1"/>
</dbReference>
<dbReference type="AlphaFoldDB" id="A0A2K3YH56"/>
<evidence type="ECO:0000256" key="1">
    <source>
        <dbReference type="ARBA" id="ARBA00009267"/>
    </source>
</evidence>
<dbReference type="InterPro" id="IPR007138">
    <property type="entry name" value="ABM_dom"/>
</dbReference>
<evidence type="ECO:0000313" key="6">
    <source>
        <dbReference type="Proteomes" id="UP000242752"/>
    </source>
</evidence>
<proteinExistence type="inferred from homology"/>
<keyword evidence="6" id="KW-1185">Reference proteome</keyword>
<dbReference type="InterPro" id="IPR011008">
    <property type="entry name" value="Dimeric_a/b-barrel"/>
</dbReference>
<dbReference type="InterPro" id="IPR050404">
    <property type="entry name" value="Heme-degrading_MO"/>
</dbReference>
<dbReference type="EMBL" id="PPRF01000115">
    <property type="protein sequence ID" value="PNZ24568.1"/>
    <property type="molecule type" value="Genomic_DNA"/>
</dbReference>
<dbReference type="PANTHER" id="PTHR34474">
    <property type="entry name" value="SIGNAL TRANSDUCTION PROTEIN TRAP"/>
    <property type="match status" value="1"/>
</dbReference>
<dbReference type="PROSITE" id="PS51725">
    <property type="entry name" value="ABM"/>
    <property type="match status" value="1"/>
</dbReference>
<comment type="caution">
    <text evidence="5">The sequence shown here is derived from an EMBL/GenBank/DDBJ whole genome shotgun (WGS) entry which is preliminary data.</text>
</comment>
<reference evidence="5 6" key="1">
    <citation type="submission" date="2017-08" db="EMBL/GenBank/DDBJ databases">
        <title>Draft genome sequences of 64 type strains of genus Staph aureus.</title>
        <authorList>
            <person name="Cole K."/>
            <person name="Golubchik T."/>
            <person name="Russell J."/>
            <person name="Foster D."/>
            <person name="Llewelyn M."/>
            <person name="Wilson D."/>
            <person name="Crook D."/>
            <person name="Paul J."/>
        </authorList>
    </citation>
    <scope>NUCLEOTIDE SEQUENCE [LARGE SCALE GENOMIC DNA]</scope>
    <source>
        <strain evidence="5 6">DSM 21968</strain>
    </source>
</reference>
<sequence length="174" mass="20091">MNFYITYGTLGFLKQIQEKHSDRDLHIFSGEGQSVILEESQSDTIFQQPNEYRALTRVGTIQDSDFQALITIPTTEDHKYQLEKQLENYVPALNDYEGFHSYRLLKSASQNVYRVLLGFDTRNNYEDYKKSSAFRENLSLEATKPLAGASTVHTSYLEKYFYPVDETAVTDEEA</sequence>
<protein>
    <recommendedName>
        <fullName evidence="2">Signal transduction protein TRAP</fullName>
    </recommendedName>
    <alternativeName>
        <fullName evidence="3">Target of RNAIII-activating protein</fullName>
    </alternativeName>
</protein>
<feature type="domain" description="ABM" evidence="4">
    <location>
        <begin position="66"/>
        <end position="157"/>
    </location>
</feature>
<comment type="similarity">
    <text evidence="1">Belongs to the TRAP family.</text>
</comment>
<name>A0A2K3YH56_9STAP</name>
<gene>
    <name evidence="5" type="ORF">CD122_10890</name>
</gene>